<dbReference type="InterPro" id="IPR020845">
    <property type="entry name" value="AMP-binding_CS"/>
</dbReference>
<dbReference type="EMBL" id="UINC01008729">
    <property type="protein sequence ID" value="SVA39248.1"/>
    <property type="molecule type" value="Genomic_DNA"/>
</dbReference>
<dbReference type="Pfam" id="PF00501">
    <property type="entry name" value="AMP-binding"/>
    <property type="match status" value="1"/>
</dbReference>
<sequence length="520" mass="57775">MNTSEFLNITSIIVPDRTAIIFDGKRITYSDLALRVARLANALRDLGVNSGDRIATMEVNCNEHIEAYFAAAKLDAIYVPINFRATESELEYMLKDSSPTVLLAGSRYTDMIELISAKVESLKALIVIDGTADGWHTYDQIVSSALDDEMFPESDDDDLTMLMFTAGTTGFPKGVMLSHDSFSSYILSNVSPPDMDVEEKNILTVPLYHIAGVQAVMAAVYGGRTLIIQRQFEPVEWMTLVEQEKANRAMMVPTMLKMILDHQEFQNHDLSSLEVITYGAAPMPLEVIRRAIAMLPGTFFINAFGQTETAATITMLPPEDHILEGSDEEIEVKLKRLTSIGKPLEDVEVRIVSDEGNQVGLGETGEIVARGSRLMKGYWKQEQATAEALRGGWLYTGDLGYFDEDGYIFLSGRAKDFIKRGGEMVSPEEVEQVLHSHPAIDEAAIIGVPDIDWGERVRAIVVAKEGETIDGSEVIEYCRSRLSSFKKPESVVVVDKLPRNPLGKVLKRILREDFNHPIVE</sequence>
<dbReference type="InterPro" id="IPR045851">
    <property type="entry name" value="AMP-bd_C_sf"/>
</dbReference>
<dbReference type="NCBIfam" id="NF004837">
    <property type="entry name" value="PRK06187.1"/>
    <property type="match status" value="1"/>
</dbReference>
<name>A0A381VHI1_9ZZZZ</name>
<evidence type="ECO:0000256" key="2">
    <source>
        <dbReference type="ARBA" id="ARBA00022598"/>
    </source>
</evidence>
<evidence type="ECO:0000259" key="4">
    <source>
        <dbReference type="Pfam" id="PF13193"/>
    </source>
</evidence>
<gene>
    <name evidence="5" type="ORF">METZ01_LOCUS92102</name>
</gene>
<proteinExistence type="inferred from homology"/>
<evidence type="ECO:0000259" key="3">
    <source>
        <dbReference type="Pfam" id="PF00501"/>
    </source>
</evidence>
<reference evidence="5" key="1">
    <citation type="submission" date="2018-05" db="EMBL/GenBank/DDBJ databases">
        <authorList>
            <person name="Lanie J.A."/>
            <person name="Ng W.-L."/>
            <person name="Kazmierczak K.M."/>
            <person name="Andrzejewski T.M."/>
            <person name="Davidsen T.M."/>
            <person name="Wayne K.J."/>
            <person name="Tettelin H."/>
            <person name="Glass J.I."/>
            <person name="Rusch D."/>
            <person name="Podicherti R."/>
            <person name="Tsui H.-C.T."/>
            <person name="Winkler M.E."/>
        </authorList>
    </citation>
    <scope>NUCLEOTIDE SEQUENCE</scope>
</reference>
<evidence type="ECO:0000313" key="5">
    <source>
        <dbReference type="EMBL" id="SVA39248.1"/>
    </source>
</evidence>
<dbReference type="InterPro" id="IPR050237">
    <property type="entry name" value="ATP-dep_AMP-bd_enzyme"/>
</dbReference>
<dbReference type="PANTHER" id="PTHR43767">
    <property type="entry name" value="LONG-CHAIN-FATTY-ACID--COA LIGASE"/>
    <property type="match status" value="1"/>
</dbReference>
<dbReference type="CDD" id="cd17631">
    <property type="entry name" value="FACL_FadD13-like"/>
    <property type="match status" value="1"/>
</dbReference>
<dbReference type="Gene3D" id="3.30.300.30">
    <property type="match status" value="1"/>
</dbReference>
<dbReference type="InterPro" id="IPR025110">
    <property type="entry name" value="AMP-bd_C"/>
</dbReference>
<comment type="similarity">
    <text evidence="1">Belongs to the ATP-dependent AMP-binding enzyme family.</text>
</comment>
<dbReference type="PANTHER" id="PTHR43767:SF1">
    <property type="entry name" value="NONRIBOSOMAL PEPTIDE SYNTHASE PES1 (EUROFUNG)-RELATED"/>
    <property type="match status" value="1"/>
</dbReference>
<feature type="domain" description="AMP-binding enzyme C-terminal" evidence="4">
    <location>
        <begin position="429"/>
        <end position="504"/>
    </location>
</feature>
<dbReference type="Pfam" id="PF13193">
    <property type="entry name" value="AMP-binding_C"/>
    <property type="match status" value="1"/>
</dbReference>
<dbReference type="AlphaFoldDB" id="A0A381VHI1"/>
<accession>A0A381VHI1</accession>
<evidence type="ECO:0000256" key="1">
    <source>
        <dbReference type="ARBA" id="ARBA00006432"/>
    </source>
</evidence>
<dbReference type="SUPFAM" id="SSF56801">
    <property type="entry name" value="Acetyl-CoA synthetase-like"/>
    <property type="match status" value="1"/>
</dbReference>
<keyword evidence="2" id="KW-0436">Ligase</keyword>
<evidence type="ECO:0008006" key="6">
    <source>
        <dbReference type="Google" id="ProtNLM"/>
    </source>
</evidence>
<organism evidence="5">
    <name type="scientific">marine metagenome</name>
    <dbReference type="NCBI Taxonomy" id="408172"/>
    <lineage>
        <taxon>unclassified sequences</taxon>
        <taxon>metagenomes</taxon>
        <taxon>ecological metagenomes</taxon>
    </lineage>
</organism>
<dbReference type="Gene3D" id="2.30.38.10">
    <property type="entry name" value="Luciferase, Domain 3"/>
    <property type="match status" value="1"/>
</dbReference>
<dbReference type="GO" id="GO:0016878">
    <property type="term" value="F:acid-thiol ligase activity"/>
    <property type="evidence" value="ECO:0007669"/>
    <property type="project" value="UniProtKB-ARBA"/>
</dbReference>
<feature type="domain" description="AMP-dependent synthetase/ligase" evidence="3">
    <location>
        <begin position="15"/>
        <end position="379"/>
    </location>
</feature>
<protein>
    <recommendedName>
        <fullName evidence="6">Long-chain-fatty-acid--CoA ligase</fullName>
    </recommendedName>
</protein>
<dbReference type="Gene3D" id="3.40.50.980">
    <property type="match status" value="2"/>
</dbReference>
<dbReference type="PROSITE" id="PS00455">
    <property type="entry name" value="AMP_BINDING"/>
    <property type="match status" value="1"/>
</dbReference>
<dbReference type="InterPro" id="IPR000873">
    <property type="entry name" value="AMP-dep_synth/lig_dom"/>
</dbReference>
<dbReference type="FunFam" id="3.30.300.30:FF:000008">
    <property type="entry name" value="2,3-dihydroxybenzoate-AMP ligase"/>
    <property type="match status" value="1"/>
</dbReference>